<name>G4CW26_9ACTN</name>
<dbReference type="HOGENOM" id="CLU_111122_0_0_11"/>
<evidence type="ECO:0000313" key="2">
    <source>
        <dbReference type="EMBL" id="EGY78380.1"/>
    </source>
</evidence>
<gene>
    <name evidence="2" type="ORF">HMPREF9153_0733</name>
</gene>
<evidence type="ECO:0000256" key="1">
    <source>
        <dbReference type="SAM" id="Phobius"/>
    </source>
</evidence>
<keyword evidence="1" id="KW-1133">Transmembrane helix</keyword>
<protein>
    <submittedName>
        <fullName evidence="2">Uncharacterized protein</fullName>
    </submittedName>
</protein>
<dbReference type="AlphaFoldDB" id="G4CW26"/>
<keyword evidence="1" id="KW-0472">Membrane</keyword>
<proteinExistence type="predicted"/>
<accession>G4CW26</accession>
<reference evidence="2 3" key="1">
    <citation type="submission" date="2011-06" db="EMBL/GenBank/DDBJ databases">
        <authorList>
            <person name="Muzny D."/>
            <person name="Qin X."/>
            <person name="Deng J."/>
            <person name="Jiang H."/>
            <person name="Liu Y."/>
            <person name="Qu J."/>
            <person name="Song X.-Z."/>
            <person name="Zhang L."/>
            <person name="Thornton R."/>
            <person name="Coyle M."/>
            <person name="Francisco L."/>
            <person name="Jackson L."/>
            <person name="Javaid M."/>
            <person name="Korchina V."/>
            <person name="Kovar C."/>
            <person name="Mata R."/>
            <person name="Mathew T."/>
            <person name="Ngo R."/>
            <person name="Nguyen L."/>
            <person name="Nguyen N."/>
            <person name="Okwuonu G."/>
            <person name="Ongeri F."/>
            <person name="Pham C."/>
            <person name="Simmons D."/>
            <person name="Wilczek-Boney K."/>
            <person name="Hale W."/>
            <person name="Jakkamsetti A."/>
            <person name="Pham P."/>
            <person name="Ruth R."/>
            <person name="San Lucas F."/>
            <person name="Warren J."/>
            <person name="Zhang J."/>
            <person name="Zhao Z."/>
            <person name="Zhou C."/>
            <person name="Zhu D."/>
            <person name="Lee S."/>
            <person name="Bess C."/>
            <person name="Blankenburg K."/>
            <person name="Forbes L."/>
            <person name="Fu Q."/>
            <person name="Gubbala S."/>
            <person name="Hirani K."/>
            <person name="Jayaseelan J.C."/>
            <person name="Lara F."/>
            <person name="Munidasa M."/>
            <person name="Palculict T."/>
            <person name="Patil S."/>
            <person name="Pu L.-L."/>
            <person name="Saada N."/>
            <person name="Tang L."/>
            <person name="Weissenberger G."/>
            <person name="Zhu Y."/>
            <person name="Hemphill L."/>
            <person name="Shang Y."/>
            <person name="Youmans B."/>
            <person name="Ayvaz T."/>
            <person name="Ross M."/>
            <person name="Santibanez J."/>
            <person name="Aqrawi P."/>
            <person name="Gross S."/>
            <person name="Joshi V."/>
            <person name="Fowler G."/>
            <person name="Nazareth L."/>
            <person name="Reid J."/>
            <person name="Worley K."/>
            <person name="Petrosino J."/>
            <person name="Highlander S."/>
            <person name="Gibbs R."/>
        </authorList>
    </citation>
    <scope>NUCLEOTIDE SEQUENCE [LARGE SCALE GENOMIC DNA]</scope>
    <source>
        <strain evidence="2 3">ATCC 25577</strain>
    </source>
</reference>
<evidence type="ECO:0000313" key="3">
    <source>
        <dbReference type="Proteomes" id="UP000005332"/>
    </source>
</evidence>
<dbReference type="EMBL" id="AGBA01000008">
    <property type="protein sequence ID" value="EGY78380.1"/>
    <property type="molecule type" value="Genomic_DNA"/>
</dbReference>
<keyword evidence="3" id="KW-1185">Reference proteome</keyword>
<organism evidence="2 3">
    <name type="scientific">Cutibacterium avidum ATCC 25577</name>
    <dbReference type="NCBI Taxonomy" id="997355"/>
    <lineage>
        <taxon>Bacteria</taxon>
        <taxon>Bacillati</taxon>
        <taxon>Actinomycetota</taxon>
        <taxon>Actinomycetes</taxon>
        <taxon>Propionibacteriales</taxon>
        <taxon>Propionibacteriaceae</taxon>
        <taxon>Cutibacterium</taxon>
    </lineage>
</organism>
<dbReference type="Proteomes" id="UP000005332">
    <property type="component" value="Unassembled WGS sequence"/>
</dbReference>
<sequence length="216" mass="22914">MVLVGIVAGIVVGLLPGWWRGVAAVAAVVGLLILPREQSSAWIVVRALSLLCGVGGGTVIQRLWGLRGRRESGSLGTVVVSERERVAVEDVTAAPLVSAPGEPGSLMGVFRRDGSELRVLRDTSHGWVVMHTAGKGRTLQEHLMVRVGADPDDPTAVSMKLAGEAFLFPMAWFCDEAEALAAVKAFVRDGSMAVEGAWVAASRTRELFVPPPLQQL</sequence>
<keyword evidence="1" id="KW-0812">Transmembrane</keyword>
<feature type="transmembrane region" description="Helical" evidence="1">
    <location>
        <begin position="39"/>
        <end position="60"/>
    </location>
</feature>
<dbReference type="PATRIC" id="fig|997355.3.peg.717"/>
<comment type="caution">
    <text evidence="2">The sequence shown here is derived from an EMBL/GenBank/DDBJ whole genome shotgun (WGS) entry which is preliminary data.</text>
</comment>